<feature type="domain" description="FlgD/Vpr Ig-like" evidence="2">
    <location>
        <begin position="499"/>
        <end position="563"/>
    </location>
</feature>
<evidence type="ECO:0000256" key="1">
    <source>
        <dbReference type="SAM" id="SignalP"/>
    </source>
</evidence>
<protein>
    <recommendedName>
        <fullName evidence="2">FlgD/Vpr Ig-like domain-containing protein</fullName>
    </recommendedName>
</protein>
<proteinExistence type="predicted"/>
<dbReference type="InterPro" id="IPR025965">
    <property type="entry name" value="FlgD/Vpr_Ig-like"/>
</dbReference>
<feature type="chain" id="PRO_5003012036" description="FlgD/Vpr Ig-like domain-containing protein" evidence="1">
    <location>
        <begin position="25"/>
        <end position="578"/>
    </location>
</feature>
<dbReference type="RefSeq" id="WP_012844958.1">
    <property type="nucleotide sequence ID" value="NC_013501.1"/>
</dbReference>
<feature type="signal peptide" evidence="1">
    <location>
        <begin position="1"/>
        <end position="24"/>
    </location>
</feature>
<gene>
    <name evidence="3" type="ordered locus">Rmar_2471</name>
</gene>
<dbReference type="EMBL" id="CP001807">
    <property type="protein sequence ID" value="ACY49348.1"/>
    <property type="molecule type" value="Genomic_DNA"/>
</dbReference>
<dbReference type="Gene3D" id="2.60.40.4070">
    <property type="match status" value="1"/>
</dbReference>
<sequence length="578" mass="64136">MRTATSAWIGLLVLLLFGAANSRAQELIVEPFNVSGQYLNEVIAGDTTATGERNDPNRVYVLRRNGVYLVNDDIIVRGFDLRLMTEEGEGEKAIIYPVVNTQTGTFAADPIIRMEGNVWIKDVVLVGYLDADPSEVVNIASTIVRTTAPGYDLIMDGVIMSNTRGQHIRTEAAARVIRITNTIFANMGDLGRSNFGAGKAIDLRDTSVDTLFIQNCTFVNFQDRIIRHRSSTAPINNLIFDHNTILNGMSYHGTLALGWVGKSVRITNNLFLDSFVLGADTSDASRQAEFDEHGELYPNGKPRMIWIFSVPNDTTQWVVSNNYWAVSDSVEAFYAKYGDGAGDDGNPDNGTDGDNDIIGPGAPLSYHINSRLGADSVNAFIELEDLQVANRPYISKMLRMAEWYRTQTGRTKATTSFVRELHDFDRKPVTYFMREFDASYPTDSPAYTGAARGFPAGDLNWFPDKKAEWELTAIERQPGNLPVTAFRLHQNYPNPFTRETRITYTLPEPATVTLRVFNLLGQEVARLADGIRQAAGVYTATWDGMDLLGRKAAPGVYFYRLEAGGTVLTRKMLLLPAN</sequence>
<dbReference type="HOGENOM" id="CLU_512690_0_0_10"/>
<keyword evidence="4" id="KW-1185">Reference proteome</keyword>
<dbReference type="InterPro" id="IPR026444">
    <property type="entry name" value="Secre_tail"/>
</dbReference>
<dbReference type="Proteomes" id="UP000002221">
    <property type="component" value="Chromosome"/>
</dbReference>
<dbReference type="STRING" id="518766.Rmar_2471"/>
<dbReference type="KEGG" id="rmr:Rmar_2471"/>
<dbReference type="Pfam" id="PF13860">
    <property type="entry name" value="FlgD_ig"/>
    <property type="match status" value="1"/>
</dbReference>
<accession>D0MF92</accession>
<dbReference type="eggNOG" id="COG2911">
    <property type="taxonomic scope" value="Bacteria"/>
</dbReference>
<evidence type="ECO:0000313" key="4">
    <source>
        <dbReference type="Proteomes" id="UP000002221"/>
    </source>
</evidence>
<dbReference type="InterPro" id="IPR011050">
    <property type="entry name" value="Pectin_lyase_fold/virulence"/>
</dbReference>
<keyword evidence="1" id="KW-0732">Signal</keyword>
<dbReference type="SUPFAM" id="SSF51126">
    <property type="entry name" value="Pectin lyase-like"/>
    <property type="match status" value="1"/>
</dbReference>
<evidence type="ECO:0000259" key="2">
    <source>
        <dbReference type="Pfam" id="PF13860"/>
    </source>
</evidence>
<dbReference type="OrthoDB" id="9794725at2"/>
<dbReference type="NCBIfam" id="TIGR04183">
    <property type="entry name" value="Por_Secre_tail"/>
    <property type="match status" value="1"/>
</dbReference>
<dbReference type="AlphaFoldDB" id="D0MF92"/>
<organism evidence="3 4">
    <name type="scientific">Rhodothermus marinus (strain ATCC 43812 / DSM 4252 / R-10)</name>
    <name type="common">Rhodothermus obamensis</name>
    <dbReference type="NCBI Taxonomy" id="518766"/>
    <lineage>
        <taxon>Bacteria</taxon>
        <taxon>Pseudomonadati</taxon>
        <taxon>Rhodothermota</taxon>
        <taxon>Rhodothermia</taxon>
        <taxon>Rhodothermales</taxon>
        <taxon>Rhodothermaceae</taxon>
        <taxon>Rhodothermus</taxon>
    </lineage>
</organism>
<name>D0MF92_RHOM4</name>
<evidence type="ECO:0000313" key="3">
    <source>
        <dbReference type="EMBL" id="ACY49348.1"/>
    </source>
</evidence>
<reference evidence="3 4" key="1">
    <citation type="journal article" date="2009" name="Stand. Genomic Sci.">
        <title>Complete genome sequence of Rhodothermus marinus type strain (R-10).</title>
        <authorList>
            <person name="Nolan M."/>
            <person name="Tindall B.J."/>
            <person name="Pomrenke H."/>
            <person name="Lapidus A."/>
            <person name="Copeland A."/>
            <person name="Glavina Del Rio T."/>
            <person name="Lucas S."/>
            <person name="Chen F."/>
            <person name="Tice H."/>
            <person name="Cheng J.F."/>
            <person name="Saunders E."/>
            <person name="Han C."/>
            <person name="Bruce D."/>
            <person name="Goodwin L."/>
            <person name="Chain P."/>
            <person name="Pitluck S."/>
            <person name="Ovchinikova G."/>
            <person name="Pati A."/>
            <person name="Ivanova N."/>
            <person name="Mavromatis K."/>
            <person name="Chen A."/>
            <person name="Palaniappan K."/>
            <person name="Land M."/>
            <person name="Hauser L."/>
            <person name="Chang Y.J."/>
            <person name="Jeffries C.D."/>
            <person name="Brettin T."/>
            <person name="Goker M."/>
            <person name="Bristow J."/>
            <person name="Eisen J.A."/>
            <person name="Markowitz V."/>
            <person name="Hugenholtz P."/>
            <person name="Kyrpides N.C."/>
            <person name="Klenk H.P."/>
            <person name="Detter J.C."/>
        </authorList>
    </citation>
    <scope>NUCLEOTIDE SEQUENCE [LARGE SCALE GENOMIC DNA]</scope>
    <source>
        <strain evidence="4">ATCC 43812 / DSM 4252 / R-10</strain>
    </source>
</reference>